<dbReference type="Proteomes" id="UP000198287">
    <property type="component" value="Unassembled WGS sequence"/>
</dbReference>
<gene>
    <name evidence="1" type="ORF">Fcan01_12846</name>
</gene>
<comment type="caution">
    <text evidence="1">The sequence shown here is derived from an EMBL/GenBank/DDBJ whole genome shotgun (WGS) entry which is preliminary data.</text>
</comment>
<dbReference type="AlphaFoldDB" id="A0A226E6R4"/>
<sequence>MSNPQDPLAVLRNRLLTRYNQLLSEHTFTWSQILENTTRCAKLIEEQVEVNHKFTDFNNMYMEINLSWPTELQTYPCFVDMMDQVKQLSEWMSEFEPQSNQALNKLKEMAISVKLKLDNLTNFLPTIQNSNDFSQLQDINLTDFQWVDASEWPNVGLLEDEWGSKRMLNLINLCVLQMTQLFSTPVGVLLSELEFMYEDSSSSPEETEGGELFLN</sequence>
<dbReference type="EMBL" id="LNIX01000007">
    <property type="protein sequence ID" value="OXA52286.1"/>
    <property type="molecule type" value="Genomic_DNA"/>
</dbReference>
<name>A0A226E6R4_FOLCA</name>
<organism evidence="1 2">
    <name type="scientific">Folsomia candida</name>
    <name type="common">Springtail</name>
    <dbReference type="NCBI Taxonomy" id="158441"/>
    <lineage>
        <taxon>Eukaryota</taxon>
        <taxon>Metazoa</taxon>
        <taxon>Ecdysozoa</taxon>
        <taxon>Arthropoda</taxon>
        <taxon>Hexapoda</taxon>
        <taxon>Collembola</taxon>
        <taxon>Entomobryomorpha</taxon>
        <taxon>Isotomoidea</taxon>
        <taxon>Isotomidae</taxon>
        <taxon>Proisotominae</taxon>
        <taxon>Folsomia</taxon>
    </lineage>
</organism>
<reference evidence="1 2" key="1">
    <citation type="submission" date="2015-12" db="EMBL/GenBank/DDBJ databases">
        <title>The genome of Folsomia candida.</title>
        <authorList>
            <person name="Faddeeva A."/>
            <person name="Derks M.F."/>
            <person name="Anvar Y."/>
            <person name="Smit S."/>
            <person name="Van Straalen N."/>
            <person name="Roelofs D."/>
        </authorList>
    </citation>
    <scope>NUCLEOTIDE SEQUENCE [LARGE SCALE GENOMIC DNA]</scope>
    <source>
        <strain evidence="1 2">VU population</strain>
        <tissue evidence="1">Whole body</tissue>
    </source>
</reference>
<evidence type="ECO:0000313" key="1">
    <source>
        <dbReference type="EMBL" id="OXA52286.1"/>
    </source>
</evidence>
<protein>
    <submittedName>
        <fullName evidence="1">Uncharacterized protein</fullName>
    </submittedName>
</protein>
<accession>A0A226E6R4</accession>
<evidence type="ECO:0000313" key="2">
    <source>
        <dbReference type="Proteomes" id="UP000198287"/>
    </source>
</evidence>
<keyword evidence="2" id="KW-1185">Reference proteome</keyword>
<proteinExistence type="predicted"/>